<evidence type="ECO:0000313" key="2">
    <source>
        <dbReference type="EMBL" id="PZW36299.1"/>
    </source>
</evidence>
<keyword evidence="3" id="KW-1185">Reference proteome</keyword>
<dbReference type="EMBL" id="QKUF01000001">
    <property type="protein sequence ID" value="PZW36299.1"/>
    <property type="molecule type" value="Genomic_DNA"/>
</dbReference>
<gene>
    <name evidence="2" type="ORF">EI42_00473</name>
</gene>
<comment type="caution">
    <text evidence="2">The sequence shown here is derived from an EMBL/GenBank/DDBJ whole genome shotgun (WGS) entry which is preliminary data.</text>
</comment>
<proteinExistence type="predicted"/>
<dbReference type="AlphaFoldDB" id="A0A326UQE8"/>
<organism evidence="2 3">
    <name type="scientific">Thermosporothrix hazakensis</name>
    <dbReference type="NCBI Taxonomy" id="644383"/>
    <lineage>
        <taxon>Bacteria</taxon>
        <taxon>Bacillati</taxon>
        <taxon>Chloroflexota</taxon>
        <taxon>Ktedonobacteria</taxon>
        <taxon>Ktedonobacterales</taxon>
        <taxon>Thermosporotrichaceae</taxon>
        <taxon>Thermosporothrix</taxon>
    </lineage>
</organism>
<dbReference type="OrthoDB" id="163932at2"/>
<dbReference type="Proteomes" id="UP000248806">
    <property type="component" value="Unassembled WGS sequence"/>
</dbReference>
<feature type="region of interest" description="Disordered" evidence="1">
    <location>
        <begin position="50"/>
        <end position="72"/>
    </location>
</feature>
<reference evidence="2 3" key="1">
    <citation type="submission" date="2018-06" db="EMBL/GenBank/DDBJ databases">
        <title>Genomic Encyclopedia of Archaeal and Bacterial Type Strains, Phase II (KMG-II): from individual species to whole genera.</title>
        <authorList>
            <person name="Goeker M."/>
        </authorList>
    </citation>
    <scope>NUCLEOTIDE SEQUENCE [LARGE SCALE GENOMIC DNA]</scope>
    <source>
        <strain evidence="2 3">ATCC BAA-1881</strain>
    </source>
</reference>
<evidence type="ECO:0000313" key="3">
    <source>
        <dbReference type="Proteomes" id="UP000248806"/>
    </source>
</evidence>
<evidence type="ECO:0000256" key="1">
    <source>
        <dbReference type="SAM" id="MobiDB-lite"/>
    </source>
</evidence>
<protein>
    <submittedName>
        <fullName evidence="2">Uncharacterized protein</fullName>
    </submittedName>
</protein>
<accession>A0A326UQE8</accession>
<sequence>MTTDKNGLATITCPRCGGTMIKPAGSTFYWHASANHPPCTITNIPEGVYTTTSGGEADPVLSSSNEESRIQS</sequence>
<dbReference type="RefSeq" id="WP_111318434.1">
    <property type="nucleotide sequence ID" value="NZ_BIFX01000001.1"/>
</dbReference>
<name>A0A326UQE8_THEHA</name>